<proteinExistence type="predicted"/>
<evidence type="ECO:0000256" key="4">
    <source>
        <dbReference type="ARBA" id="ARBA00022777"/>
    </source>
</evidence>
<organism evidence="11 12">
    <name type="scientific">[Myrmecia] bisecta</name>
    <dbReference type="NCBI Taxonomy" id="41462"/>
    <lineage>
        <taxon>Eukaryota</taxon>
        <taxon>Viridiplantae</taxon>
        <taxon>Chlorophyta</taxon>
        <taxon>core chlorophytes</taxon>
        <taxon>Trebouxiophyceae</taxon>
        <taxon>Trebouxiales</taxon>
        <taxon>Trebouxiaceae</taxon>
        <taxon>Myrmecia</taxon>
    </lineage>
</organism>
<evidence type="ECO:0000256" key="3">
    <source>
        <dbReference type="ARBA" id="ARBA00022741"/>
    </source>
</evidence>
<keyword evidence="3 6" id="KW-0547">Nucleotide-binding</keyword>
<dbReference type="InterPro" id="IPR051681">
    <property type="entry name" value="Ser/Thr_Kinases-Pseudokinases"/>
</dbReference>
<feature type="chain" id="PRO_5043396587" description="Protein kinase domain-containing protein" evidence="9">
    <location>
        <begin position="23"/>
        <end position="706"/>
    </location>
</feature>
<evidence type="ECO:0000256" key="1">
    <source>
        <dbReference type="ARBA" id="ARBA00022527"/>
    </source>
</evidence>
<dbReference type="InterPro" id="IPR011009">
    <property type="entry name" value="Kinase-like_dom_sf"/>
</dbReference>
<evidence type="ECO:0000256" key="8">
    <source>
        <dbReference type="SAM" id="Phobius"/>
    </source>
</evidence>
<dbReference type="InterPro" id="IPR000719">
    <property type="entry name" value="Prot_kinase_dom"/>
</dbReference>
<keyword evidence="8" id="KW-0812">Transmembrane</keyword>
<keyword evidence="5 6" id="KW-0067">ATP-binding</keyword>
<dbReference type="Proteomes" id="UP001489004">
    <property type="component" value="Unassembled WGS sequence"/>
</dbReference>
<dbReference type="GO" id="GO:0004672">
    <property type="term" value="F:protein kinase activity"/>
    <property type="evidence" value="ECO:0007669"/>
    <property type="project" value="InterPro"/>
</dbReference>
<keyword evidence="4" id="KW-0418">Kinase</keyword>
<evidence type="ECO:0000256" key="5">
    <source>
        <dbReference type="ARBA" id="ARBA00022840"/>
    </source>
</evidence>
<dbReference type="PANTHER" id="PTHR44329:SF298">
    <property type="entry name" value="MIXED LINEAGE KINASE DOMAIN-LIKE PROTEIN"/>
    <property type="match status" value="1"/>
</dbReference>
<dbReference type="SUPFAM" id="SSF56112">
    <property type="entry name" value="Protein kinase-like (PK-like)"/>
    <property type="match status" value="1"/>
</dbReference>
<keyword evidence="2" id="KW-0808">Transferase</keyword>
<dbReference type="InterPro" id="IPR017441">
    <property type="entry name" value="Protein_kinase_ATP_BS"/>
</dbReference>
<keyword evidence="8" id="KW-1133">Transmembrane helix</keyword>
<feature type="region of interest" description="Disordered" evidence="7">
    <location>
        <begin position="382"/>
        <end position="410"/>
    </location>
</feature>
<dbReference type="SMART" id="SM00220">
    <property type="entry name" value="S_TKc"/>
    <property type="match status" value="1"/>
</dbReference>
<dbReference type="Pfam" id="PF07714">
    <property type="entry name" value="PK_Tyr_Ser-Thr"/>
    <property type="match status" value="1"/>
</dbReference>
<evidence type="ECO:0000256" key="9">
    <source>
        <dbReference type="SAM" id="SignalP"/>
    </source>
</evidence>
<dbReference type="PROSITE" id="PS50011">
    <property type="entry name" value="PROTEIN_KINASE_DOM"/>
    <property type="match status" value="1"/>
</dbReference>
<dbReference type="EMBL" id="JALJOR010000002">
    <property type="protein sequence ID" value="KAK9823725.1"/>
    <property type="molecule type" value="Genomic_DNA"/>
</dbReference>
<dbReference type="PROSITE" id="PS00108">
    <property type="entry name" value="PROTEIN_KINASE_ST"/>
    <property type="match status" value="1"/>
</dbReference>
<name>A0AAW1QQF1_9CHLO</name>
<dbReference type="GO" id="GO:0005524">
    <property type="term" value="F:ATP binding"/>
    <property type="evidence" value="ECO:0007669"/>
    <property type="project" value="UniProtKB-UniRule"/>
</dbReference>
<gene>
    <name evidence="11" type="ORF">WJX72_004942</name>
</gene>
<evidence type="ECO:0000256" key="6">
    <source>
        <dbReference type="PROSITE-ProRule" id="PRU10141"/>
    </source>
</evidence>
<sequence>MSASVLYTRVLFLLLVGSAAQAQDGFPILQKTYRIVGSDVQPLTAAVHQAINSSLAQFLSLGNIGFTYNYFDVSLPAPVVDQPNSSWAGGNRHLLAASPFGGVDVNFTVFVTDKSVNAPSGAAERTYEKLLEDSMAGKGYQVHWLALGFTVIRAAAQALANAQFTPLEATQYVIQVSGTDVAPFGVEKQSLLLLSLAQLRVPGDGVAWTRVLSVSETPAVSGANSSANVTLVMTRQTNSNLTLQTTLAQLTGVSLEGLLGAAGLPARVRLLSSAPAAHETLQDQVKDLLAPTAPSPAPAPQPAVAVQPPPALRVHQQVDKGLIGGLVAGSVVFALLLAAGVLQIVRQRRVGMQDMRGSVDSDAPSDLTKNDLLLPMRYSGGVVRQGGGSSGNTSGNTKSPDMGSNGSSLNSDSTIASVQGWELSSLDIEICQRPDGKIWVLGEGSFGQVFKAKRNGVQFVAVKVLAKADPYMVKLFHKEIQILKSLSFDRNIVQFYGACLEPHNSMLVLEYMEGGDLREALSSDVAAQLQWYQKGRTIALDVAAGLHFLHQHKVIHSDLKSKNILLTKDFTTAKIADVGLARIISTEYTSQMQLAGTFAYAAPELLLGERMDEKADIYSFGVVLWELCSQEVAMRGQLRAVKVPEECPARIAQLIDDCLQRAPEGRPSAKQIYDTISRMPAAGPPPRRQSFNLSAVPSAAVGAPAV</sequence>
<dbReference type="InterPro" id="IPR001245">
    <property type="entry name" value="Ser-Thr/Tyr_kinase_cat_dom"/>
</dbReference>
<evidence type="ECO:0000313" key="12">
    <source>
        <dbReference type="Proteomes" id="UP001489004"/>
    </source>
</evidence>
<keyword evidence="9" id="KW-0732">Signal</keyword>
<accession>A0AAW1QQF1</accession>
<dbReference type="PROSITE" id="PS00107">
    <property type="entry name" value="PROTEIN_KINASE_ATP"/>
    <property type="match status" value="1"/>
</dbReference>
<dbReference type="InterPro" id="IPR008271">
    <property type="entry name" value="Ser/Thr_kinase_AS"/>
</dbReference>
<feature type="binding site" evidence="6">
    <location>
        <position position="463"/>
    </location>
    <ligand>
        <name>ATP</name>
        <dbReference type="ChEBI" id="CHEBI:30616"/>
    </ligand>
</feature>
<dbReference type="GO" id="GO:0097527">
    <property type="term" value="P:necroptotic signaling pathway"/>
    <property type="evidence" value="ECO:0007669"/>
    <property type="project" value="TreeGrafter"/>
</dbReference>
<dbReference type="PANTHER" id="PTHR44329">
    <property type="entry name" value="SERINE/THREONINE-PROTEIN KINASE TNNI3K-RELATED"/>
    <property type="match status" value="1"/>
</dbReference>
<feature type="transmembrane region" description="Helical" evidence="8">
    <location>
        <begin position="322"/>
        <end position="345"/>
    </location>
</feature>
<evidence type="ECO:0000259" key="10">
    <source>
        <dbReference type="PROSITE" id="PS50011"/>
    </source>
</evidence>
<reference evidence="11 12" key="1">
    <citation type="journal article" date="2024" name="Nat. Commun.">
        <title>Phylogenomics reveals the evolutionary origins of lichenization in chlorophyte algae.</title>
        <authorList>
            <person name="Puginier C."/>
            <person name="Libourel C."/>
            <person name="Otte J."/>
            <person name="Skaloud P."/>
            <person name="Haon M."/>
            <person name="Grisel S."/>
            <person name="Petersen M."/>
            <person name="Berrin J.G."/>
            <person name="Delaux P.M."/>
            <person name="Dal Grande F."/>
            <person name="Keller J."/>
        </authorList>
    </citation>
    <scope>NUCLEOTIDE SEQUENCE [LARGE SCALE GENOMIC DNA]</scope>
    <source>
        <strain evidence="11 12">SAG 2043</strain>
    </source>
</reference>
<feature type="domain" description="Protein kinase" evidence="10">
    <location>
        <begin position="435"/>
        <end position="682"/>
    </location>
</feature>
<protein>
    <recommendedName>
        <fullName evidence="10">Protein kinase domain-containing protein</fullName>
    </recommendedName>
</protein>
<feature type="signal peptide" evidence="9">
    <location>
        <begin position="1"/>
        <end position="22"/>
    </location>
</feature>
<keyword evidence="8" id="KW-0472">Membrane</keyword>
<dbReference type="CDD" id="cd13999">
    <property type="entry name" value="STKc_MAP3K-like"/>
    <property type="match status" value="1"/>
</dbReference>
<keyword evidence="12" id="KW-1185">Reference proteome</keyword>
<evidence type="ECO:0000256" key="2">
    <source>
        <dbReference type="ARBA" id="ARBA00022679"/>
    </source>
</evidence>
<dbReference type="Gene3D" id="1.10.510.10">
    <property type="entry name" value="Transferase(Phosphotransferase) domain 1"/>
    <property type="match status" value="1"/>
</dbReference>
<dbReference type="AlphaFoldDB" id="A0AAW1QQF1"/>
<comment type="caution">
    <text evidence="11">The sequence shown here is derived from an EMBL/GenBank/DDBJ whole genome shotgun (WGS) entry which is preliminary data.</text>
</comment>
<feature type="compositionally biased region" description="Polar residues" evidence="7">
    <location>
        <begin position="398"/>
        <end position="410"/>
    </location>
</feature>
<keyword evidence="1" id="KW-0723">Serine/threonine-protein kinase</keyword>
<evidence type="ECO:0000256" key="7">
    <source>
        <dbReference type="SAM" id="MobiDB-lite"/>
    </source>
</evidence>
<evidence type="ECO:0000313" key="11">
    <source>
        <dbReference type="EMBL" id="KAK9823725.1"/>
    </source>
</evidence>